<sequence length="50" mass="6115">MQFKESEIDRIMLSLFYYRDRFSDDLTITEEVDSVIRKVRAYKDNYSVVE</sequence>
<protein>
    <submittedName>
        <fullName evidence="1">Uncharacterized protein</fullName>
    </submittedName>
</protein>
<organism evidence="1 2">
    <name type="scientific">Synechococcus phage S-H34</name>
    <dbReference type="NCBI Taxonomy" id="2718942"/>
    <lineage>
        <taxon>Viruses</taxon>
        <taxon>Duplodnaviria</taxon>
        <taxon>Heunggongvirae</taxon>
        <taxon>Uroviricota</taxon>
        <taxon>Caudoviricetes</taxon>
        <taxon>Pantevenvirales</taxon>
        <taxon>Kyanoviridae</taxon>
        <taxon>Makaravirus</taxon>
        <taxon>Makaravirus thirtyfour</taxon>
    </lineage>
</organism>
<evidence type="ECO:0000313" key="1">
    <source>
        <dbReference type="EMBL" id="QIN97029.1"/>
    </source>
</evidence>
<dbReference type="KEGG" id="vg:77946907"/>
<reference evidence="1 2" key="1">
    <citation type="submission" date="2020-03" db="EMBL/GenBank/DDBJ databases">
        <title>The Isolation and Genome Sequence of a Novel Cyanophage S-H34 from the Huanghai Sea, China.</title>
        <authorList>
            <person name="Jiang T."/>
        </authorList>
    </citation>
    <scope>NUCLEOTIDE SEQUENCE [LARGE SCALE GENOMIC DNA]</scope>
</reference>
<keyword evidence="2" id="KW-1185">Reference proteome</keyword>
<proteinExistence type="predicted"/>
<dbReference type="Proteomes" id="UP000501900">
    <property type="component" value="Genome"/>
</dbReference>
<dbReference type="EMBL" id="MT162467">
    <property type="protein sequence ID" value="QIN97029.1"/>
    <property type="molecule type" value="Genomic_DNA"/>
</dbReference>
<accession>A0A6G8R6I6</accession>
<dbReference type="RefSeq" id="YP_010670697.1">
    <property type="nucleotide sequence ID" value="NC_070965.1"/>
</dbReference>
<name>A0A6G8R6I6_9CAUD</name>
<evidence type="ECO:0000313" key="2">
    <source>
        <dbReference type="Proteomes" id="UP000501900"/>
    </source>
</evidence>
<dbReference type="GeneID" id="77946907"/>